<dbReference type="FunFam" id="1.25.40.10:FF:001208">
    <property type="entry name" value="Tetratricopeptide repeat domain-containing protein"/>
    <property type="match status" value="1"/>
</dbReference>
<keyword evidence="3" id="KW-0472">Membrane</keyword>
<dbReference type="GO" id="GO:0072546">
    <property type="term" value="C:EMC complex"/>
    <property type="evidence" value="ECO:0007669"/>
    <property type="project" value="UniProtKB-UniRule"/>
</dbReference>
<dbReference type="InterPro" id="IPR019734">
    <property type="entry name" value="TPR_rpt"/>
</dbReference>
<keyword evidence="2" id="KW-0802">TPR repeat</keyword>
<sequence>MPPSLLHPPSHLSPEGARQQATLAPSILKNFPESISSTPILSLFSAPETAELWVTYENLLLACLRTGDDLSAHKCLERLIKRFGDKNERMMAFKGLVKEATAKNNTELEAILKEYDNILAEEENNIPIAKRRIALLRSLDRTPDAVSGLLALVDISPTDAEAWAELADVYLAQGMYSQAIYALEEVLVLQPNAWNIHARSGEVLYMAATATQSNDATAAKQLAEATKRFCRSVELCDDYLRGYYGLKLVTSRLLNDKPYSQTRKGDDADDLSLPDSATLQKLDELATRKLAEIVRRWSAGEHNWRGYEESEIVAARELLNQDNSSAPK</sequence>
<organism evidence="5 6">
    <name type="scientific">Pyricularia oryzae</name>
    <name type="common">Rice blast fungus</name>
    <name type="synonym">Magnaporthe oryzae</name>
    <dbReference type="NCBI Taxonomy" id="318829"/>
    <lineage>
        <taxon>Eukaryota</taxon>
        <taxon>Fungi</taxon>
        <taxon>Dikarya</taxon>
        <taxon>Ascomycota</taxon>
        <taxon>Pezizomycotina</taxon>
        <taxon>Sordariomycetes</taxon>
        <taxon>Sordariomycetidae</taxon>
        <taxon>Magnaporthales</taxon>
        <taxon>Pyriculariaceae</taxon>
        <taxon>Pyricularia</taxon>
    </lineage>
</organism>
<protein>
    <recommendedName>
        <fullName evidence="3">ER membrane protein complex subunit 2</fullName>
    </recommendedName>
</protein>
<gene>
    <name evidence="5" type="ORF">PoMZ_02991</name>
</gene>
<comment type="function">
    <text evidence="3">Part of the endoplasmic reticulum membrane protein complex (EMC) that enables the energy-independent insertion into endoplasmic reticulum membranes of newly synthesized membrane proteins.</text>
</comment>
<keyword evidence="3" id="KW-0256">Endoplasmic reticulum</keyword>
<name>A0A4P7N8P6_PYROR</name>
<dbReference type="EMBL" id="CP034206">
    <property type="protein sequence ID" value="QBZ58052.1"/>
    <property type="molecule type" value="Genomic_DNA"/>
</dbReference>
<feature type="domain" description="EMC2 TPR-like" evidence="4">
    <location>
        <begin position="112"/>
        <end position="209"/>
    </location>
</feature>
<proteinExistence type="inferred from homology"/>
<evidence type="ECO:0000256" key="1">
    <source>
        <dbReference type="ARBA" id="ARBA00022737"/>
    </source>
</evidence>
<dbReference type="PROSITE" id="PS50005">
    <property type="entry name" value="TPR"/>
    <property type="match status" value="1"/>
</dbReference>
<dbReference type="VEuPathDB" id="FungiDB:M_BR32_EuGene_00119301"/>
<comment type="subcellular location">
    <subcellularLocation>
        <location evidence="3">Endoplasmic reticulum membrane</location>
        <topology evidence="3">Peripheral membrane protein</topology>
        <orientation evidence="3">Cytoplasmic side</orientation>
    </subcellularLocation>
</comment>
<comment type="similarity">
    <text evidence="3">Belongs to the EMC2 family.</text>
</comment>
<dbReference type="Proteomes" id="UP000294847">
    <property type="component" value="Chromosome 3"/>
</dbReference>
<dbReference type="SUPFAM" id="SSF48452">
    <property type="entry name" value="TPR-like"/>
    <property type="match status" value="1"/>
</dbReference>
<dbReference type="InterPro" id="IPR011990">
    <property type="entry name" value="TPR-like_helical_dom_sf"/>
</dbReference>
<dbReference type="Pfam" id="PF22890">
    <property type="entry name" value="TPR_EMC2"/>
    <property type="match status" value="1"/>
</dbReference>
<dbReference type="InterPro" id="IPR055217">
    <property type="entry name" value="TPR_EMC2"/>
</dbReference>
<dbReference type="InterPro" id="IPR039856">
    <property type="entry name" value="EMC2-like"/>
</dbReference>
<comment type="subunit">
    <text evidence="3">Component of the ER membrane protein complex (EMC).</text>
</comment>
<dbReference type="AlphaFoldDB" id="A0A4P7N8P6"/>
<dbReference type="PANTHER" id="PTHR12760">
    <property type="entry name" value="TETRATRICOPEPTIDE REPEAT PROTEIN"/>
    <property type="match status" value="1"/>
</dbReference>
<evidence type="ECO:0000256" key="2">
    <source>
        <dbReference type="ARBA" id="ARBA00022803"/>
    </source>
</evidence>
<reference evidence="5 6" key="1">
    <citation type="journal article" date="2019" name="Mol. Biol. Evol.">
        <title>Blast fungal genomes show frequent chromosomal changes, gene gains and losses, and effector gene turnover.</title>
        <authorList>
            <person name="Gomez Luciano L.B."/>
            <person name="Jason Tsai I."/>
            <person name="Chuma I."/>
            <person name="Tosa Y."/>
            <person name="Chen Y.H."/>
            <person name="Li J.Y."/>
            <person name="Li M.Y."/>
            <person name="Jade Lu M.Y."/>
            <person name="Nakayashiki H."/>
            <person name="Li W.H."/>
        </authorList>
    </citation>
    <scope>NUCLEOTIDE SEQUENCE [LARGE SCALE GENOMIC DNA]</scope>
    <source>
        <strain evidence="5">MZ5-1-6</strain>
    </source>
</reference>
<evidence type="ECO:0000256" key="3">
    <source>
        <dbReference type="RuleBase" id="RU367091"/>
    </source>
</evidence>
<evidence type="ECO:0000313" key="5">
    <source>
        <dbReference type="EMBL" id="QBZ58052.1"/>
    </source>
</evidence>
<evidence type="ECO:0000259" key="4">
    <source>
        <dbReference type="Pfam" id="PF22890"/>
    </source>
</evidence>
<accession>A0A4P7N8P6</accession>
<dbReference type="SMART" id="SM00028">
    <property type="entry name" value="TPR"/>
    <property type="match status" value="1"/>
</dbReference>
<dbReference type="Gene3D" id="1.25.40.10">
    <property type="entry name" value="Tetratricopeptide repeat domain"/>
    <property type="match status" value="1"/>
</dbReference>
<dbReference type="PROSITE" id="PS50293">
    <property type="entry name" value="TPR_REGION"/>
    <property type="match status" value="1"/>
</dbReference>
<evidence type="ECO:0000313" key="6">
    <source>
        <dbReference type="Proteomes" id="UP000294847"/>
    </source>
</evidence>
<keyword evidence="1" id="KW-0677">Repeat</keyword>